<evidence type="ECO:0000259" key="10">
    <source>
        <dbReference type="PROSITE" id="PS50263"/>
    </source>
</evidence>
<protein>
    <recommendedName>
        <fullName evidence="9">Apolipoprotein N-acyltransferase</fullName>
        <shortName evidence="9">ALP N-acyltransferase</shortName>
        <ecNumber evidence="9">2.3.1.269</ecNumber>
    </recommendedName>
</protein>
<reference evidence="12" key="1">
    <citation type="journal article" date="2013" name="ISME J.">
        <title>A small predatory core genome in the divergent marine Bacteriovorax marinus SJ and the terrestrial Bdellovibrio bacteriovorus.</title>
        <authorList>
            <person name="Crossman L.C."/>
            <person name="Chen H."/>
            <person name="Cerdeno-Tarraga A.M."/>
            <person name="Brooks K."/>
            <person name="Quail M.A."/>
            <person name="Pineiro S.A."/>
            <person name="Hobley L."/>
            <person name="Sockett R.E."/>
            <person name="Bentley S.D."/>
            <person name="Parkhill J."/>
            <person name="Williams H.N."/>
            <person name="Stine O.C."/>
        </authorList>
    </citation>
    <scope>NUCLEOTIDE SEQUENCE [LARGE SCALE GENOMIC DNA]</scope>
    <source>
        <strain evidence="12">ATCC BAA-682 / DSM 15412 / SJ</strain>
    </source>
</reference>
<dbReference type="STRING" id="862908.BMS_0617"/>
<evidence type="ECO:0000256" key="1">
    <source>
        <dbReference type="ARBA" id="ARBA00004651"/>
    </source>
</evidence>
<dbReference type="NCBIfam" id="TIGR00546">
    <property type="entry name" value="lnt"/>
    <property type="match status" value="1"/>
</dbReference>
<feature type="transmembrane region" description="Helical" evidence="9">
    <location>
        <begin position="96"/>
        <end position="120"/>
    </location>
</feature>
<dbReference type="InterPro" id="IPR004563">
    <property type="entry name" value="Apolipo_AcylTrfase"/>
</dbReference>
<dbReference type="EMBL" id="FQ312005">
    <property type="protein sequence ID" value="CBW25524.1"/>
    <property type="molecule type" value="Genomic_DNA"/>
</dbReference>
<dbReference type="Pfam" id="PF20154">
    <property type="entry name" value="LNT_N"/>
    <property type="match status" value="1"/>
</dbReference>
<evidence type="ECO:0000256" key="4">
    <source>
        <dbReference type="ARBA" id="ARBA00022679"/>
    </source>
</evidence>
<feature type="transmembrane region" description="Helical" evidence="9">
    <location>
        <begin position="9"/>
        <end position="29"/>
    </location>
</feature>
<keyword evidence="5 9" id="KW-0812">Transmembrane</keyword>
<organism evidence="11 12">
    <name type="scientific">Halobacteriovorax marinus (strain ATCC BAA-682 / DSM 15412 / SJ)</name>
    <name type="common">Bacteriovorax marinus</name>
    <dbReference type="NCBI Taxonomy" id="862908"/>
    <lineage>
        <taxon>Bacteria</taxon>
        <taxon>Pseudomonadati</taxon>
        <taxon>Bdellovibrionota</taxon>
        <taxon>Bacteriovoracia</taxon>
        <taxon>Bacteriovoracales</taxon>
        <taxon>Halobacteriovoraceae</taxon>
        <taxon>Halobacteriovorax</taxon>
    </lineage>
</organism>
<evidence type="ECO:0000256" key="2">
    <source>
        <dbReference type="ARBA" id="ARBA00010065"/>
    </source>
</evidence>
<comment type="subcellular location">
    <subcellularLocation>
        <location evidence="9">Cell inner membrane</location>
        <topology evidence="9">Multi-pass membrane protein</topology>
    </subcellularLocation>
    <subcellularLocation>
        <location evidence="1">Cell membrane</location>
        <topology evidence="1">Multi-pass membrane protein</topology>
    </subcellularLocation>
</comment>
<dbReference type="PROSITE" id="PS50263">
    <property type="entry name" value="CN_HYDROLASE"/>
    <property type="match status" value="1"/>
</dbReference>
<evidence type="ECO:0000256" key="7">
    <source>
        <dbReference type="ARBA" id="ARBA00023136"/>
    </source>
</evidence>
<keyword evidence="9" id="KW-0997">Cell inner membrane</keyword>
<feature type="domain" description="CN hydrolase" evidence="10">
    <location>
        <begin position="242"/>
        <end position="503"/>
    </location>
</feature>
<dbReference type="PANTHER" id="PTHR38686">
    <property type="entry name" value="APOLIPOPROTEIN N-ACYLTRANSFERASE"/>
    <property type="match status" value="1"/>
</dbReference>
<dbReference type="PATRIC" id="fig|862908.3.peg.592"/>
<proteinExistence type="inferred from homology"/>
<dbReference type="Proteomes" id="UP000008963">
    <property type="component" value="Chromosome"/>
</dbReference>
<dbReference type="eggNOG" id="COG0815">
    <property type="taxonomic scope" value="Bacteria"/>
</dbReference>
<comment type="catalytic activity">
    <reaction evidence="9">
        <text>N-terminal S-1,2-diacyl-sn-glyceryl-L-cysteinyl-[lipoprotein] + a glycerophospholipid = N-acyl-S-1,2-diacyl-sn-glyceryl-L-cysteinyl-[lipoprotein] + a 2-acyl-sn-glycero-3-phospholipid + H(+)</text>
        <dbReference type="Rhea" id="RHEA:48228"/>
        <dbReference type="Rhea" id="RHEA-COMP:14681"/>
        <dbReference type="Rhea" id="RHEA-COMP:14684"/>
        <dbReference type="ChEBI" id="CHEBI:15378"/>
        <dbReference type="ChEBI" id="CHEBI:136912"/>
        <dbReference type="ChEBI" id="CHEBI:140656"/>
        <dbReference type="ChEBI" id="CHEBI:140657"/>
        <dbReference type="ChEBI" id="CHEBI:140660"/>
        <dbReference type="EC" id="2.3.1.269"/>
    </reaction>
</comment>
<comment type="pathway">
    <text evidence="9">Protein modification; lipoprotein biosynthesis (N-acyl transfer).</text>
</comment>
<sequence>MTTPFNNKWIATTMIPLFGGLLYATSFPMTFAPSFPLGTILGMTCLLYSLAFTQQEMEEKSVWQELISVLFFSIGYNTLGYYWIPETLKVFGDIPFPINWLLGVFFSLIICPHLIIFVIGHRLYKRLSIKSSFLVSSVTSRHLIYALVLTLIERFTPQQFPAHIGHAWLNLAPNLGLAPIFGAPVYSFMSFWLALMIAHRLKHWVTHYFAPVAFIIFLIVNLALPLQRTQDEGSTTHTIRLVQANIGNFVKVNSESGKPFAFNEVYERYFRLSTKETDKNIDLIFWPETAYPRLLQSFKMEVDPRFTPPLIKEVAKKMNAEVFTGGYDKSATENENDFQTEYNAAFHFSRDGKLKNKFHKMKLIPFGEGLPFGPFNEFLAGYIQNISFFASGDHYTLFKTSKGTPFSAAICYEILFSNFIKDNLNTLDQQPDFLVNLTNDSWYGRTAEPEQHLFLAKWRALEFNIPIVRMTNTGITSVIYQDGSETPRSELFEEVVQDIELKTNTRERTIYQEFGLFPTLVLFMILMIISLSIRKFTRN</sequence>
<dbReference type="SUPFAM" id="SSF56317">
    <property type="entry name" value="Carbon-nitrogen hydrolase"/>
    <property type="match status" value="1"/>
</dbReference>
<feature type="transmembrane region" description="Helical" evidence="9">
    <location>
        <begin position="35"/>
        <end position="53"/>
    </location>
</feature>
<feature type="transmembrane region" description="Helical" evidence="9">
    <location>
        <begin position="177"/>
        <end position="198"/>
    </location>
</feature>
<gene>
    <name evidence="9 11" type="primary">lnt</name>
    <name evidence="11" type="ordered locus">BMS_0617</name>
</gene>
<keyword evidence="8 9" id="KW-0012">Acyltransferase</keyword>
<dbReference type="Pfam" id="PF00795">
    <property type="entry name" value="CN_hydrolase"/>
    <property type="match status" value="1"/>
</dbReference>
<dbReference type="InterPro" id="IPR003010">
    <property type="entry name" value="C-N_Hydrolase"/>
</dbReference>
<evidence type="ECO:0000256" key="5">
    <source>
        <dbReference type="ARBA" id="ARBA00022692"/>
    </source>
</evidence>
<dbReference type="CDD" id="cd07571">
    <property type="entry name" value="ALP_N-acyl_transferase"/>
    <property type="match status" value="1"/>
</dbReference>
<comment type="function">
    <text evidence="9">Catalyzes the phospholipid dependent N-acylation of the N-terminal cysteine of apolipoprotein, the last step in lipoprotein maturation.</text>
</comment>
<dbReference type="HAMAP" id="MF_01148">
    <property type="entry name" value="Lnt"/>
    <property type="match status" value="1"/>
</dbReference>
<feature type="transmembrane region" description="Helical" evidence="9">
    <location>
        <begin position="132"/>
        <end position="152"/>
    </location>
</feature>
<dbReference type="InterPro" id="IPR045378">
    <property type="entry name" value="LNT_N"/>
</dbReference>
<dbReference type="GO" id="GO:0016410">
    <property type="term" value="F:N-acyltransferase activity"/>
    <property type="evidence" value="ECO:0007669"/>
    <property type="project" value="UniProtKB-UniRule"/>
</dbReference>
<comment type="similarity">
    <text evidence="2 9">Belongs to the CN hydrolase family. Apolipoprotein N-acyltransferase subfamily.</text>
</comment>
<dbReference type="InterPro" id="IPR036526">
    <property type="entry name" value="C-N_Hydrolase_sf"/>
</dbReference>
<dbReference type="EC" id="2.3.1.269" evidence="9"/>
<evidence type="ECO:0000313" key="12">
    <source>
        <dbReference type="Proteomes" id="UP000008963"/>
    </source>
</evidence>
<feature type="transmembrane region" description="Helical" evidence="9">
    <location>
        <begin position="205"/>
        <end position="224"/>
    </location>
</feature>
<dbReference type="PANTHER" id="PTHR38686:SF1">
    <property type="entry name" value="APOLIPOPROTEIN N-ACYLTRANSFERASE"/>
    <property type="match status" value="1"/>
</dbReference>
<keyword evidence="12" id="KW-1185">Reference proteome</keyword>
<dbReference type="RefSeq" id="WP_014243311.1">
    <property type="nucleotide sequence ID" value="NC_016620.1"/>
</dbReference>
<evidence type="ECO:0000256" key="3">
    <source>
        <dbReference type="ARBA" id="ARBA00022475"/>
    </source>
</evidence>
<dbReference type="Gene3D" id="3.60.110.10">
    <property type="entry name" value="Carbon-nitrogen hydrolase"/>
    <property type="match status" value="1"/>
</dbReference>
<dbReference type="GO" id="GO:0005886">
    <property type="term" value="C:plasma membrane"/>
    <property type="evidence" value="ECO:0007669"/>
    <property type="project" value="UniProtKB-SubCell"/>
</dbReference>
<evidence type="ECO:0000256" key="9">
    <source>
        <dbReference type="HAMAP-Rule" id="MF_01148"/>
    </source>
</evidence>
<dbReference type="AlphaFoldDB" id="E1X553"/>
<dbReference type="KEGG" id="bmx:BMS_0617"/>
<feature type="transmembrane region" description="Helical" evidence="9">
    <location>
        <begin position="65"/>
        <end position="84"/>
    </location>
</feature>
<evidence type="ECO:0000256" key="8">
    <source>
        <dbReference type="ARBA" id="ARBA00023315"/>
    </source>
</evidence>
<keyword evidence="3 9" id="KW-1003">Cell membrane</keyword>
<dbReference type="UniPathway" id="UPA00666"/>
<feature type="transmembrane region" description="Helical" evidence="9">
    <location>
        <begin position="514"/>
        <end position="533"/>
    </location>
</feature>
<accession>E1X553</accession>
<dbReference type="OrthoDB" id="5287541at2"/>
<keyword evidence="7 9" id="KW-0472">Membrane</keyword>
<keyword evidence="4 9" id="KW-0808">Transferase</keyword>
<evidence type="ECO:0000313" key="11">
    <source>
        <dbReference type="EMBL" id="CBW25524.1"/>
    </source>
</evidence>
<keyword evidence="6 9" id="KW-1133">Transmembrane helix</keyword>
<dbReference type="GO" id="GO:0042158">
    <property type="term" value="P:lipoprotein biosynthetic process"/>
    <property type="evidence" value="ECO:0007669"/>
    <property type="project" value="UniProtKB-UniRule"/>
</dbReference>
<name>E1X553_HALMS</name>
<evidence type="ECO:0000256" key="6">
    <source>
        <dbReference type="ARBA" id="ARBA00022989"/>
    </source>
</evidence>
<dbReference type="HOGENOM" id="CLU_019563_3_1_7"/>